<dbReference type="InterPro" id="IPR018303">
    <property type="entry name" value="ATPase_P-typ_P_site"/>
</dbReference>
<evidence type="ECO:0000256" key="5">
    <source>
        <dbReference type="ARBA" id="ARBA00022448"/>
    </source>
</evidence>
<evidence type="ECO:0000256" key="4">
    <source>
        <dbReference type="ARBA" id="ARBA00015102"/>
    </source>
</evidence>
<feature type="transmembrane region" description="Helical" evidence="22">
    <location>
        <begin position="769"/>
        <end position="791"/>
    </location>
</feature>
<keyword evidence="15 22" id="KW-1133">Transmembrane helix</keyword>
<feature type="transmembrane region" description="Helical" evidence="22">
    <location>
        <begin position="271"/>
        <end position="289"/>
    </location>
</feature>
<dbReference type="RefSeq" id="WP_090289470.1">
    <property type="nucleotide sequence ID" value="NZ_FNCK01000003.1"/>
</dbReference>
<dbReference type="NCBIfam" id="TIGR01525">
    <property type="entry name" value="ATPase-IB_hvy"/>
    <property type="match status" value="1"/>
</dbReference>
<dbReference type="InterPro" id="IPR023214">
    <property type="entry name" value="HAD_sf"/>
</dbReference>
<proteinExistence type="inferred from homology"/>
<keyword evidence="14" id="KW-1278">Translocase</keyword>
<evidence type="ECO:0000256" key="8">
    <source>
        <dbReference type="ARBA" id="ARBA00022723"/>
    </source>
</evidence>
<dbReference type="NCBIfam" id="TIGR01494">
    <property type="entry name" value="ATPase_P-type"/>
    <property type="match status" value="1"/>
</dbReference>
<dbReference type="GO" id="GO:0005507">
    <property type="term" value="F:copper ion binding"/>
    <property type="evidence" value="ECO:0007669"/>
    <property type="project" value="InterPro"/>
</dbReference>
<evidence type="ECO:0000256" key="20">
    <source>
        <dbReference type="ARBA" id="ARBA00033239"/>
    </source>
</evidence>
<dbReference type="Gene3D" id="3.40.1110.10">
    <property type="entry name" value="Calcium-transporting ATPase, cytoplasmic domain N"/>
    <property type="match status" value="1"/>
</dbReference>
<dbReference type="SUPFAM" id="SSF55008">
    <property type="entry name" value="HMA, heavy metal-associated domain"/>
    <property type="match status" value="2"/>
</dbReference>
<dbReference type="SFLD" id="SFLDG00002">
    <property type="entry name" value="C1.7:_P-type_atpase_like"/>
    <property type="match status" value="1"/>
</dbReference>
<dbReference type="PANTHER" id="PTHR43520:SF8">
    <property type="entry name" value="P-TYPE CU(+) TRANSPORTER"/>
    <property type="match status" value="1"/>
</dbReference>
<dbReference type="SFLD" id="SFLDS00003">
    <property type="entry name" value="Haloacid_Dehalogenase"/>
    <property type="match status" value="1"/>
</dbReference>
<dbReference type="Gene3D" id="3.30.70.100">
    <property type="match status" value="2"/>
</dbReference>
<dbReference type="InterPro" id="IPR006122">
    <property type="entry name" value="HMA_Cu_ion-bd"/>
</dbReference>
<evidence type="ECO:0000256" key="1">
    <source>
        <dbReference type="ARBA" id="ARBA00004651"/>
    </source>
</evidence>
<evidence type="ECO:0000256" key="11">
    <source>
        <dbReference type="ARBA" id="ARBA00022796"/>
    </source>
</evidence>
<reference evidence="24 25" key="1">
    <citation type="submission" date="2016-10" db="EMBL/GenBank/DDBJ databases">
        <authorList>
            <person name="de Groot N.N."/>
        </authorList>
    </citation>
    <scope>NUCLEOTIDE SEQUENCE [LARGE SCALE GENOMIC DNA]</scope>
    <source>
        <strain evidence="24 25">ATCC BAA-466</strain>
    </source>
</reference>
<name>A0A1G7RII2_9LACT</name>
<keyword evidence="13" id="KW-0460">Magnesium</keyword>
<dbReference type="EMBL" id="FNCK01000003">
    <property type="protein sequence ID" value="SDG10588.1"/>
    <property type="molecule type" value="Genomic_DNA"/>
</dbReference>
<dbReference type="SUPFAM" id="SSF81653">
    <property type="entry name" value="Calcium ATPase, transduction domain A"/>
    <property type="match status" value="1"/>
</dbReference>
<keyword evidence="10 22" id="KW-0547">Nucleotide-binding</keyword>
<dbReference type="InterPro" id="IPR036163">
    <property type="entry name" value="HMA_dom_sf"/>
</dbReference>
<dbReference type="OrthoDB" id="9813266at2"/>
<evidence type="ECO:0000256" key="18">
    <source>
        <dbReference type="ARBA" id="ARBA00023136"/>
    </source>
</evidence>
<dbReference type="FunFam" id="2.70.150.10:FF:000002">
    <property type="entry name" value="Copper-transporting ATPase 1, putative"/>
    <property type="match status" value="1"/>
</dbReference>
<comment type="catalytic activity">
    <reaction evidence="21">
        <text>Cu(+)(in) + ATP + H2O = Cu(+)(out) + ADP + phosphate + H(+)</text>
        <dbReference type="Rhea" id="RHEA:25792"/>
        <dbReference type="ChEBI" id="CHEBI:15377"/>
        <dbReference type="ChEBI" id="CHEBI:15378"/>
        <dbReference type="ChEBI" id="CHEBI:30616"/>
        <dbReference type="ChEBI" id="CHEBI:43474"/>
        <dbReference type="ChEBI" id="CHEBI:49552"/>
        <dbReference type="ChEBI" id="CHEBI:456216"/>
        <dbReference type="EC" id="7.2.2.8"/>
    </reaction>
</comment>
<keyword evidence="6 22" id="KW-1003">Cell membrane</keyword>
<dbReference type="InterPro" id="IPR006121">
    <property type="entry name" value="HMA_dom"/>
</dbReference>
<evidence type="ECO:0000256" key="10">
    <source>
        <dbReference type="ARBA" id="ARBA00022741"/>
    </source>
</evidence>
<evidence type="ECO:0000256" key="22">
    <source>
        <dbReference type="RuleBase" id="RU362081"/>
    </source>
</evidence>
<sequence>MKSTIYSIEGMSCAACASTVEKALNATEGVNQAQVNLLQQTVKVDYDPQIINFEKMADRIENVGYHLLPSFDEALIQNFRIEGMSCASCAQTVEKAAKEMPDVHSAQVNYATATLNIEWKDKAHPEQAIQAVQQVGYDASLIISPEEHYQKDIEREQKHLTKSKRKIYGMVLLTLPLLLIAMGPMIGINLPSILSIKQNPLIHALLQLFLSAGLLYLGKEMFIRGFKSLINRHPNMDSLVAIGSGAAFIQGVVVTIYLLLHPNPSGHHLELYFESAAVIVTLMTLGKYLEDLAKGRTSSAIKSLMDLAPKEARRIKEDGSIEIIPSERIQPGDHLQIRPGDTIPMDGVILQGQSSIDESMLTGESMPVGKKAGDKVTGASINKTGSFTVEVTRVGQDTTLSQIIKLVNEAQSSKAQIAKFADQVASYFVPSVMIIAILSGLFWLLIMNQSLTFSLQIFISVLIIACPCALGLATPTAIMVGTGNAAQKGILIKSSQSLETTHQADTILLDKTGTITQGKTSVTDFYPLSEDKKDIVLSMLASVESNSEHPLAKAVINFAESQNIQYTPLKQIQTITGKGISGVVNQSVIHIGNLRLMNEILTSPIPQEFLAQAEKLSEQAKTVIYFSIDKEFHGILAISDPIKESSAGVVQQLKEMGLKVIMVTGDNQATAKHIGQVVGLDQVFAEVLPEDKSKIVKKVQAEGNKVIMVGDGINDAPALAQADIGMAIGSGTDIAIESADIVLMNDNLTTIPTAIQLSHATIRNIKQNLFWAFFYNIIGIPFAMGFFYLFGGPLLNPMIAAFAMSFSSISVLLNALRLKYLA</sequence>
<evidence type="ECO:0000256" key="13">
    <source>
        <dbReference type="ARBA" id="ARBA00022842"/>
    </source>
</evidence>
<dbReference type="SUPFAM" id="SSF56784">
    <property type="entry name" value="HAD-like"/>
    <property type="match status" value="1"/>
</dbReference>
<dbReference type="PRINTS" id="PR00941">
    <property type="entry name" value="CDATPASE"/>
</dbReference>
<evidence type="ECO:0000256" key="15">
    <source>
        <dbReference type="ARBA" id="ARBA00022989"/>
    </source>
</evidence>
<dbReference type="InterPro" id="IPR059000">
    <property type="entry name" value="ATPase_P-type_domA"/>
</dbReference>
<dbReference type="InterPro" id="IPR023299">
    <property type="entry name" value="ATPase_P-typ_cyto_dom_N"/>
</dbReference>
<keyword evidence="16" id="KW-0186">Copper</keyword>
<dbReference type="NCBIfam" id="TIGR01511">
    <property type="entry name" value="ATPase-IB1_Cu"/>
    <property type="match status" value="1"/>
</dbReference>
<dbReference type="FunFam" id="3.40.50.1000:FF:000020">
    <property type="entry name" value="Probable cation-transporting P-type ATPase"/>
    <property type="match status" value="1"/>
</dbReference>
<feature type="transmembrane region" description="Helical" evidence="22">
    <location>
        <begin position="239"/>
        <end position="259"/>
    </location>
</feature>
<dbReference type="CDD" id="cd00371">
    <property type="entry name" value="HMA"/>
    <property type="match status" value="2"/>
</dbReference>
<dbReference type="NCBIfam" id="TIGR00003">
    <property type="entry name" value="copper ion binding protein"/>
    <property type="match status" value="1"/>
</dbReference>
<keyword evidence="5" id="KW-0813">Transport</keyword>
<evidence type="ECO:0000256" key="12">
    <source>
        <dbReference type="ARBA" id="ARBA00022840"/>
    </source>
</evidence>
<evidence type="ECO:0000256" key="2">
    <source>
        <dbReference type="ARBA" id="ARBA00006024"/>
    </source>
</evidence>
<dbReference type="Pfam" id="PF00122">
    <property type="entry name" value="E1-E2_ATPase"/>
    <property type="match status" value="1"/>
</dbReference>
<dbReference type="GO" id="GO:0005524">
    <property type="term" value="F:ATP binding"/>
    <property type="evidence" value="ECO:0007669"/>
    <property type="project" value="UniProtKB-UniRule"/>
</dbReference>
<feature type="transmembrane region" description="Helical" evidence="22">
    <location>
        <begin position="200"/>
        <end position="218"/>
    </location>
</feature>
<dbReference type="PRINTS" id="PR00119">
    <property type="entry name" value="CATATPASE"/>
</dbReference>
<feature type="transmembrane region" description="Helical" evidence="22">
    <location>
        <begin position="167"/>
        <end position="188"/>
    </location>
</feature>
<evidence type="ECO:0000256" key="16">
    <source>
        <dbReference type="ARBA" id="ARBA00023008"/>
    </source>
</evidence>
<evidence type="ECO:0000256" key="6">
    <source>
        <dbReference type="ARBA" id="ARBA00022475"/>
    </source>
</evidence>
<keyword evidence="8 22" id="KW-0479">Metal-binding</keyword>
<organism evidence="24 25">
    <name type="scientific">Facklamia miroungae</name>
    <dbReference type="NCBI Taxonomy" id="120956"/>
    <lineage>
        <taxon>Bacteria</taxon>
        <taxon>Bacillati</taxon>
        <taxon>Bacillota</taxon>
        <taxon>Bacilli</taxon>
        <taxon>Lactobacillales</taxon>
        <taxon>Aerococcaceae</taxon>
        <taxon>Facklamia</taxon>
    </lineage>
</organism>
<feature type="domain" description="HMA" evidence="23">
    <location>
        <begin position="75"/>
        <end position="140"/>
    </location>
</feature>
<feature type="transmembrane region" description="Helical" evidence="22">
    <location>
        <begin position="424"/>
        <end position="447"/>
    </location>
</feature>
<evidence type="ECO:0000256" key="9">
    <source>
        <dbReference type="ARBA" id="ARBA00022737"/>
    </source>
</evidence>
<dbReference type="Pfam" id="PF00702">
    <property type="entry name" value="Hydrolase"/>
    <property type="match status" value="1"/>
</dbReference>
<dbReference type="CDD" id="cd02094">
    <property type="entry name" value="P-type_ATPase_Cu-like"/>
    <property type="match status" value="1"/>
</dbReference>
<dbReference type="FunFam" id="3.30.70.100:FF:000005">
    <property type="entry name" value="Copper-exporting P-type ATPase A"/>
    <property type="match status" value="2"/>
</dbReference>
<keyword evidence="9" id="KW-0677">Repeat</keyword>
<dbReference type="PROSITE" id="PS50007">
    <property type="entry name" value="PIPLC_X_DOMAIN"/>
    <property type="match status" value="1"/>
</dbReference>
<evidence type="ECO:0000256" key="17">
    <source>
        <dbReference type="ARBA" id="ARBA00023065"/>
    </source>
</evidence>
<dbReference type="EC" id="7.2.2.8" evidence="3"/>
<keyword evidence="7 22" id="KW-0812">Transmembrane</keyword>
<dbReference type="PROSITE" id="PS50846">
    <property type="entry name" value="HMA_2"/>
    <property type="match status" value="2"/>
</dbReference>
<dbReference type="InterPro" id="IPR027256">
    <property type="entry name" value="P-typ_ATPase_IB"/>
</dbReference>
<dbReference type="InterPro" id="IPR017969">
    <property type="entry name" value="Heavy-metal-associated_CS"/>
</dbReference>
<dbReference type="GO" id="GO:0140581">
    <property type="term" value="F:P-type monovalent copper transporter activity"/>
    <property type="evidence" value="ECO:0007669"/>
    <property type="project" value="UniProtKB-EC"/>
</dbReference>
<dbReference type="STRING" id="120956.SAMN05421791_10355"/>
<evidence type="ECO:0000256" key="19">
    <source>
        <dbReference type="ARBA" id="ARBA00029719"/>
    </source>
</evidence>
<dbReference type="SFLD" id="SFLDF00027">
    <property type="entry name" value="p-type_atpase"/>
    <property type="match status" value="1"/>
</dbReference>
<dbReference type="GO" id="GO:0055070">
    <property type="term" value="P:copper ion homeostasis"/>
    <property type="evidence" value="ECO:0007669"/>
    <property type="project" value="TreeGrafter"/>
</dbReference>
<dbReference type="PANTHER" id="PTHR43520">
    <property type="entry name" value="ATP7, ISOFORM B"/>
    <property type="match status" value="1"/>
</dbReference>
<comment type="subcellular location">
    <subcellularLocation>
        <location evidence="1">Cell membrane</location>
        <topology evidence="1">Multi-pass membrane protein</topology>
    </subcellularLocation>
</comment>
<dbReference type="Pfam" id="PF00403">
    <property type="entry name" value="HMA"/>
    <property type="match status" value="2"/>
</dbReference>
<dbReference type="Gene3D" id="3.40.50.1000">
    <property type="entry name" value="HAD superfamily/HAD-like"/>
    <property type="match status" value="1"/>
</dbReference>
<keyword evidence="18 22" id="KW-0472">Membrane</keyword>
<dbReference type="GO" id="GO:0005886">
    <property type="term" value="C:plasma membrane"/>
    <property type="evidence" value="ECO:0007669"/>
    <property type="project" value="UniProtKB-SubCell"/>
</dbReference>
<feature type="domain" description="HMA" evidence="23">
    <location>
        <begin position="2"/>
        <end position="68"/>
    </location>
</feature>
<evidence type="ECO:0000313" key="25">
    <source>
        <dbReference type="Proteomes" id="UP000199708"/>
    </source>
</evidence>
<feature type="transmembrane region" description="Helical" evidence="22">
    <location>
        <begin position="453"/>
        <end position="473"/>
    </location>
</feature>
<dbReference type="SUPFAM" id="SSF81665">
    <property type="entry name" value="Calcium ATPase, transmembrane domain M"/>
    <property type="match status" value="1"/>
</dbReference>
<dbReference type="InterPro" id="IPR023298">
    <property type="entry name" value="ATPase_P-typ_TM_dom_sf"/>
</dbReference>
<accession>A0A1G7RII2</accession>
<dbReference type="AlphaFoldDB" id="A0A1G7RII2"/>
<evidence type="ECO:0000259" key="23">
    <source>
        <dbReference type="PROSITE" id="PS50846"/>
    </source>
</evidence>
<keyword evidence="11" id="KW-0187">Copper transport</keyword>
<keyword evidence="25" id="KW-1185">Reference proteome</keyword>
<dbReference type="InterPro" id="IPR001757">
    <property type="entry name" value="P_typ_ATPase"/>
</dbReference>
<dbReference type="Proteomes" id="UP000199708">
    <property type="component" value="Unassembled WGS sequence"/>
</dbReference>
<dbReference type="PROSITE" id="PS00154">
    <property type="entry name" value="ATPASE_E1_E2"/>
    <property type="match status" value="1"/>
</dbReference>
<dbReference type="InterPro" id="IPR008250">
    <property type="entry name" value="ATPase_P-typ_transduc_dom_A_sf"/>
</dbReference>
<gene>
    <name evidence="24" type="ORF">SAMN05421791_10355</name>
</gene>
<evidence type="ECO:0000256" key="7">
    <source>
        <dbReference type="ARBA" id="ARBA00022692"/>
    </source>
</evidence>
<protein>
    <recommendedName>
        <fullName evidence="4">Copper-exporting P-type ATPase</fullName>
        <ecNumber evidence="3">7.2.2.8</ecNumber>
    </recommendedName>
    <alternativeName>
        <fullName evidence="19">Copper-exporting P-type ATPase A</fullName>
    </alternativeName>
    <alternativeName>
        <fullName evidence="20">Cu(+)-exporting ATPase</fullName>
    </alternativeName>
</protein>
<dbReference type="GO" id="GO:0043682">
    <property type="term" value="F:P-type divalent copper transporter activity"/>
    <property type="evidence" value="ECO:0007669"/>
    <property type="project" value="TreeGrafter"/>
</dbReference>
<evidence type="ECO:0000256" key="14">
    <source>
        <dbReference type="ARBA" id="ARBA00022967"/>
    </source>
</evidence>
<dbReference type="InterPro" id="IPR044492">
    <property type="entry name" value="P_typ_ATPase_HD_dom"/>
</dbReference>
<dbReference type="PROSITE" id="PS01047">
    <property type="entry name" value="HMA_1"/>
    <property type="match status" value="1"/>
</dbReference>
<evidence type="ECO:0000313" key="24">
    <source>
        <dbReference type="EMBL" id="SDG10588.1"/>
    </source>
</evidence>
<dbReference type="Gene3D" id="2.70.150.10">
    <property type="entry name" value="Calcium-transporting ATPase, cytoplasmic transduction domain A"/>
    <property type="match status" value="1"/>
</dbReference>
<feature type="transmembrane region" description="Helical" evidence="22">
    <location>
        <begin position="797"/>
        <end position="816"/>
    </location>
</feature>
<comment type="similarity">
    <text evidence="2 22">Belongs to the cation transport ATPase (P-type) (TC 3.A.3) family. Type IB subfamily.</text>
</comment>
<dbReference type="GO" id="GO:0016887">
    <property type="term" value="F:ATP hydrolysis activity"/>
    <property type="evidence" value="ECO:0007669"/>
    <property type="project" value="InterPro"/>
</dbReference>
<keyword evidence="12 22" id="KW-0067">ATP-binding</keyword>
<keyword evidence="17" id="KW-0406">Ion transport</keyword>
<evidence type="ECO:0000256" key="3">
    <source>
        <dbReference type="ARBA" id="ARBA00012517"/>
    </source>
</evidence>
<evidence type="ECO:0000256" key="21">
    <source>
        <dbReference type="ARBA" id="ARBA00049289"/>
    </source>
</evidence>
<dbReference type="InterPro" id="IPR036412">
    <property type="entry name" value="HAD-like_sf"/>
</dbReference>